<reference evidence="1" key="1">
    <citation type="submission" date="2021-09" db="EMBL/GenBank/DDBJ databases">
        <authorList>
            <consortium name="AG Swart"/>
            <person name="Singh M."/>
            <person name="Singh A."/>
            <person name="Seah K."/>
            <person name="Emmerich C."/>
        </authorList>
    </citation>
    <scope>NUCLEOTIDE SEQUENCE</scope>
    <source>
        <strain evidence="1">ATCC30299</strain>
    </source>
</reference>
<evidence type="ECO:0000313" key="1">
    <source>
        <dbReference type="EMBL" id="CAG9328992.1"/>
    </source>
</evidence>
<comment type="caution">
    <text evidence="1">The sequence shown here is derived from an EMBL/GenBank/DDBJ whole genome shotgun (WGS) entry which is preliminary data.</text>
</comment>
<gene>
    <name evidence="1" type="ORF">BSTOLATCC_MIC47828</name>
</gene>
<name>A0AAU9K000_9CILI</name>
<dbReference type="AlphaFoldDB" id="A0AAU9K000"/>
<proteinExistence type="predicted"/>
<dbReference type="Gene3D" id="3.40.50.1820">
    <property type="entry name" value="alpha/beta hydrolase"/>
    <property type="match status" value="1"/>
</dbReference>
<sequence>MSNIVDSGLIGRIMGNTISYFTNRSGLSLAYSILIKNPKLKKIWIICENWPSQLFIINQFLHENLSANTFKFDYTGCENSQGEHSFGGLTRDANDIDDAVNFLNSKGYEVEGIIGHSKAAQGVIIYSAIYGQVKNIIVLSARFHMNVLPFFLHETTEIARREKEIIHTGVGSRWKFTWDMVEETINTDMKFYCERAQGDFYIFHGNEDEMCPFADSLEYVKALNVKCKGYFTFNCDHLYIGVFDEIIEIIEDIISKN</sequence>
<accession>A0AAU9K000</accession>
<dbReference type="Proteomes" id="UP001162131">
    <property type="component" value="Unassembled WGS sequence"/>
</dbReference>
<dbReference type="EMBL" id="CAJZBQ010000047">
    <property type="protein sequence ID" value="CAG9328992.1"/>
    <property type="molecule type" value="Genomic_DNA"/>
</dbReference>
<evidence type="ECO:0000313" key="2">
    <source>
        <dbReference type="Proteomes" id="UP001162131"/>
    </source>
</evidence>
<keyword evidence="2" id="KW-1185">Reference proteome</keyword>
<dbReference type="InterPro" id="IPR029058">
    <property type="entry name" value="AB_hydrolase_fold"/>
</dbReference>
<protein>
    <submittedName>
        <fullName evidence="1">Uncharacterized protein</fullName>
    </submittedName>
</protein>
<organism evidence="1 2">
    <name type="scientific">Blepharisma stoltei</name>
    <dbReference type="NCBI Taxonomy" id="1481888"/>
    <lineage>
        <taxon>Eukaryota</taxon>
        <taxon>Sar</taxon>
        <taxon>Alveolata</taxon>
        <taxon>Ciliophora</taxon>
        <taxon>Postciliodesmatophora</taxon>
        <taxon>Heterotrichea</taxon>
        <taxon>Heterotrichida</taxon>
        <taxon>Blepharismidae</taxon>
        <taxon>Blepharisma</taxon>
    </lineage>
</organism>
<dbReference type="SUPFAM" id="SSF53474">
    <property type="entry name" value="alpha/beta-Hydrolases"/>
    <property type="match status" value="1"/>
</dbReference>